<dbReference type="Proteomes" id="UP000245992">
    <property type="component" value="Unassembled WGS sequence"/>
</dbReference>
<organism evidence="1 2">
    <name type="scientific">Streptomyces scopuliridis RB72</name>
    <dbReference type="NCBI Taxonomy" id="1440053"/>
    <lineage>
        <taxon>Bacteria</taxon>
        <taxon>Bacillati</taxon>
        <taxon>Actinomycetota</taxon>
        <taxon>Actinomycetes</taxon>
        <taxon>Kitasatosporales</taxon>
        <taxon>Streptomycetaceae</taxon>
        <taxon>Streptomyces</taxon>
    </lineage>
</organism>
<dbReference type="EMBL" id="AZSP01000112">
    <property type="protein sequence ID" value="PVE12365.1"/>
    <property type="molecule type" value="Genomic_DNA"/>
</dbReference>
<sequence>MTVSITKRGLFQHRGRYFQSRVQFRRVHQLHLRLVLVGVDVVRPPARDGLDVDSGVLLTADPVVRGGLGERDRDDHGPYGAEFGFVVRVLLQDYGERCVADVEGLGLAVVVGDEGGALVADPSGSVPGRPDCDRGDGLARWIHGAGGLPRPQM</sequence>
<dbReference type="AlphaFoldDB" id="A0A2T7TB74"/>
<reference evidence="1 2" key="1">
    <citation type="submission" date="2013-12" db="EMBL/GenBank/DDBJ databases">
        <title>Annotated genome of Streptomyces scopuliridis.</title>
        <authorList>
            <person name="Olson J.B."/>
        </authorList>
    </citation>
    <scope>NUCLEOTIDE SEQUENCE [LARGE SCALE GENOMIC DNA]</scope>
    <source>
        <strain evidence="1 2">RB72</strain>
    </source>
</reference>
<evidence type="ECO:0000313" key="1">
    <source>
        <dbReference type="EMBL" id="PVE12365.1"/>
    </source>
</evidence>
<keyword evidence="2" id="KW-1185">Reference proteome</keyword>
<name>A0A2T7TB74_9ACTN</name>
<proteinExistence type="predicted"/>
<accession>A0A2T7TB74</accession>
<evidence type="ECO:0000313" key="2">
    <source>
        <dbReference type="Proteomes" id="UP000245992"/>
    </source>
</evidence>
<gene>
    <name evidence="1" type="ORF">Y717_03415</name>
</gene>
<comment type="caution">
    <text evidence="1">The sequence shown here is derived from an EMBL/GenBank/DDBJ whole genome shotgun (WGS) entry which is preliminary data.</text>
</comment>
<protein>
    <submittedName>
        <fullName evidence="1">Uncharacterized protein</fullName>
    </submittedName>
</protein>